<dbReference type="AlphaFoldDB" id="A0AA35QBX6"/>
<keyword evidence="3" id="KW-1185">Reference proteome</keyword>
<dbReference type="Proteomes" id="UP001160390">
    <property type="component" value="Unassembled WGS sequence"/>
</dbReference>
<evidence type="ECO:0000313" key="3">
    <source>
        <dbReference type="Proteomes" id="UP001160390"/>
    </source>
</evidence>
<gene>
    <name evidence="2" type="ORF">CCHLO57077_00014395</name>
</gene>
<evidence type="ECO:0000256" key="1">
    <source>
        <dbReference type="SAM" id="MobiDB-lite"/>
    </source>
</evidence>
<comment type="caution">
    <text evidence="2">The sequence shown here is derived from an EMBL/GenBank/DDBJ whole genome shotgun (WGS) entry which is preliminary data.</text>
</comment>
<evidence type="ECO:0000313" key="2">
    <source>
        <dbReference type="EMBL" id="CAI6099128.1"/>
    </source>
</evidence>
<organism evidence="2 3">
    <name type="scientific">Clonostachys chloroleuca</name>
    <dbReference type="NCBI Taxonomy" id="1926264"/>
    <lineage>
        <taxon>Eukaryota</taxon>
        <taxon>Fungi</taxon>
        <taxon>Dikarya</taxon>
        <taxon>Ascomycota</taxon>
        <taxon>Pezizomycotina</taxon>
        <taxon>Sordariomycetes</taxon>
        <taxon>Hypocreomycetidae</taxon>
        <taxon>Hypocreales</taxon>
        <taxon>Bionectriaceae</taxon>
        <taxon>Clonostachys</taxon>
    </lineage>
</organism>
<name>A0AA35QBX6_9HYPO</name>
<accession>A0AA35QBX6</accession>
<reference evidence="2" key="1">
    <citation type="submission" date="2023-01" db="EMBL/GenBank/DDBJ databases">
        <authorList>
            <person name="Piombo E."/>
        </authorList>
    </citation>
    <scope>NUCLEOTIDE SEQUENCE</scope>
</reference>
<protein>
    <submittedName>
        <fullName evidence="2">Uncharacterized protein</fullName>
    </submittedName>
</protein>
<feature type="region of interest" description="Disordered" evidence="1">
    <location>
        <begin position="1"/>
        <end position="47"/>
    </location>
</feature>
<sequence>MAADGKTLAKTVQKAEAPQGRKTAKEVQKSKSSKAKAPNVPRAQLKPDTTYVIKEKTGRLMSHEYVAGVKYQKYNN</sequence>
<dbReference type="EMBL" id="CABFNP030001307">
    <property type="protein sequence ID" value="CAI6099128.1"/>
    <property type="molecule type" value="Genomic_DNA"/>
</dbReference>
<proteinExistence type="predicted"/>